<dbReference type="EnsemblProtists" id="PYU1_T000395">
    <property type="protein sequence ID" value="PYU1_T000395"/>
    <property type="gene ID" value="PYU1_G000395"/>
</dbReference>
<keyword evidence="3" id="KW-1185">Reference proteome</keyword>
<feature type="compositionally biased region" description="Low complexity" evidence="1">
    <location>
        <begin position="46"/>
        <end position="61"/>
    </location>
</feature>
<evidence type="ECO:0000313" key="3">
    <source>
        <dbReference type="Proteomes" id="UP000019132"/>
    </source>
</evidence>
<name>K3W604_GLOUD</name>
<reference evidence="3" key="2">
    <citation type="submission" date="2010-04" db="EMBL/GenBank/DDBJ databases">
        <authorList>
            <person name="Buell R."/>
            <person name="Hamilton J."/>
            <person name="Hostetler J."/>
        </authorList>
    </citation>
    <scope>NUCLEOTIDE SEQUENCE [LARGE SCALE GENOMIC DNA]</scope>
    <source>
        <strain evidence="3">DAOM:BR144</strain>
    </source>
</reference>
<reference evidence="3" key="1">
    <citation type="journal article" date="2010" name="Genome Biol.">
        <title>Genome sequence of the necrotrophic plant pathogen Pythium ultimum reveals original pathogenicity mechanisms and effector repertoire.</title>
        <authorList>
            <person name="Levesque C.A."/>
            <person name="Brouwer H."/>
            <person name="Cano L."/>
            <person name="Hamilton J.P."/>
            <person name="Holt C."/>
            <person name="Huitema E."/>
            <person name="Raffaele S."/>
            <person name="Robideau G.P."/>
            <person name="Thines M."/>
            <person name="Win J."/>
            <person name="Zerillo M.M."/>
            <person name="Beakes G.W."/>
            <person name="Boore J.L."/>
            <person name="Busam D."/>
            <person name="Dumas B."/>
            <person name="Ferriera S."/>
            <person name="Fuerstenberg S.I."/>
            <person name="Gachon C.M."/>
            <person name="Gaulin E."/>
            <person name="Govers F."/>
            <person name="Grenville-Briggs L."/>
            <person name="Horner N."/>
            <person name="Hostetler J."/>
            <person name="Jiang R.H."/>
            <person name="Johnson J."/>
            <person name="Krajaejun T."/>
            <person name="Lin H."/>
            <person name="Meijer H.J."/>
            <person name="Moore B."/>
            <person name="Morris P."/>
            <person name="Phuntmart V."/>
            <person name="Puiu D."/>
            <person name="Shetty J."/>
            <person name="Stajich J.E."/>
            <person name="Tripathy S."/>
            <person name="Wawra S."/>
            <person name="van West P."/>
            <person name="Whitty B.R."/>
            <person name="Coutinho P.M."/>
            <person name="Henrissat B."/>
            <person name="Martin F."/>
            <person name="Thomas P.D."/>
            <person name="Tyler B.M."/>
            <person name="De Vries R.P."/>
            <person name="Kamoun S."/>
            <person name="Yandell M."/>
            <person name="Tisserat N."/>
            <person name="Buell C.R."/>
        </authorList>
    </citation>
    <scope>NUCLEOTIDE SEQUENCE</scope>
    <source>
        <strain evidence="3">DAOM:BR144</strain>
    </source>
</reference>
<organism evidence="2 3">
    <name type="scientific">Globisporangium ultimum (strain ATCC 200006 / CBS 805.95 / DAOM BR144)</name>
    <name type="common">Pythium ultimum</name>
    <dbReference type="NCBI Taxonomy" id="431595"/>
    <lineage>
        <taxon>Eukaryota</taxon>
        <taxon>Sar</taxon>
        <taxon>Stramenopiles</taxon>
        <taxon>Oomycota</taxon>
        <taxon>Peronosporomycetes</taxon>
        <taxon>Pythiales</taxon>
        <taxon>Pythiaceae</taxon>
        <taxon>Globisporangium</taxon>
    </lineage>
</organism>
<feature type="compositionally biased region" description="Polar residues" evidence="1">
    <location>
        <begin position="1"/>
        <end position="10"/>
    </location>
</feature>
<dbReference type="AlphaFoldDB" id="K3W604"/>
<evidence type="ECO:0000313" key="2">
    <source>
        <dbReference type="EnsemblProtists" id="PYU1_T000395"/>
    </source>
</evidence>
<feature type="region of interest" description="Disordered" evidence="1">
    <location>
        <begin position="1"/>
        <end position="61"/>
    </location>
</feature>
<dbReference type="VEuPathDB" id="FungiDB:PYU1_G000395"/>
<dbReference type="EMBL" id="GL376636">
    <property type="status" value="NOT_ANNOTATED_CDS"/>
    <property type="molecule type" value="Genomic_DNA"/>
</dbReference>
<dbReference type="Gene3D" id="6.10.250.920">
    <property type="match status" value="1"/>
</dbReference>
<dbReference type="Proteomes" id="UP000019132">
    <property type="component" value="Unassembled WGS sequence"/>
</dbReference>
<proteinExistence type="predicted"/>
<protein>
    <submittedName>
        <fullName evidence="2">Uncharacterized protein</fullName>
    </submittedName>
</protein>
<sequence length="294" mass="33777">MESRMSATGNSMKSMKISMESERMFNDIEDEMSPSSSSREMRRGSSRLMSPSNSSSSISSGSRVSVKDQLYSLECKVQSHEDTIQKLMSIHQADKALLLSKVEEITERMGEELHKLRIDYQKKLNTASEEIERLNKCLNVQRGHITTLQEQCQSLHKHVVQVDDDVTKLATETALLLGLVVRIHKAQQYAHHFRRDLGLLRDFGRLERWIREKDAQRASARPRREECFLDDRDEDVEHHMNSEMNEYKYNLPETEKWCTSNASNVSRITSPFMTANSVAIDALSVPNSLMRAPK</sequence>
<accession>K3W604</accession>
<dbReference type="InParanoid" id="K3W604"/>
<evidence type="ECO:0000256" key="1">
    <source>
        <dbReference type="SAM" id="MobiDB-lite"/>
    </source>
</evidence>
<dbReference type="eggNOG" id="ENOG502S3MS">
    <property type="taxonomic scope" value="Eukaryota"/>
</dbReference>
<dbReference type="HOGENOM" id="CLU_077831_0_0_1"/>
<reference evidence="2" key="3">
    <citation type="submission" date="2015-02" db="UniProtKB">
        <authorList>
            <consortium name="EnsemblProtists"/>
        </authorList>
    </citation>
    <scope>IDENTIFICATION</scope>
    <source>
        <strain evidence="2">DAOM BR144</strain>
    </source>
</reference>